<evidence type="ECO:0008006" key="2">
    <source>
        <dbReference type="Google" id="ProtNLM"/>
    </source>
</evidence>
<dbReference type="InterPro" id="IPR011051">
    <property type="entry name" value="RmlC_Cupin_sf"/>
</dbReference>
<dbReference type="Gene3D" id="2.60.120.10">
    <property type="entry name" value="Jelly Rolls"/>
    <property type="match status" value="1"/>
</dbReference>
<dbReference type="PANTHER" id="PTHR21047:SF2">
    <property type="entry name" value="THYMIDINE DIPHOSPHO-4-KETO-RHAMNOSE 3,5-EPIMERASE"/>
    <property type="match status" value="1"/>
</dbReference>
<dbReference type="SUPFAM" id="SSF51182">
    <property type="entry name" value="RmlC-like cupins"/>
    <property type="match status" value="1"/>
</dbReference>
<dbReference type="NCBIfam" id="TIGR01221">
    <property type="entry name" value="rmlC"/>
    <property type="match status" value="1"/>
</dbReference>
<dbReference type="AlphaFoldDB" id="A0A381ZNM3"/>
<accession>A0A381ZNM3</accession>
<dbReference type="GO" id="GO:0008830">
    <property type="term" value="F:dTDP-4-dehydrorhamnose 3,5-epimerase activity"/>
    <property type="evidence" value="ECO:0007669"/>
    <property type="project" value="InterPro"/>
</dbReference>
<dbReference type="InterPro" id="IPR000888">
    <property type="entry name" value="RmlC-like"/>
</dbReference>
<organism evidence="1">
    <name type="scientific">marine metagenome</name>
    <dbReference type="NCBI Taxonomy" id="408172"/>
    <lineage>
        <taxon>unclassified sequences</taxon>
        <taxon>metagenomes</taxon>
        <taxon>ecological metagenomes</taxon>
    </lineage>
</organism>
<protein>
    <recommendedName>
        <fullName evidence="2">dTDP-4-dehydrorhamnose 3,5-epimerase</fullName>
    </recommendedName>
</protein>
<gene>
    <name evidence="1" type="ORF">METZ01_LOCUS143730</name>
</gene>
<dbReference type="Pfam" id="PF00908">
    <property type="entry name" value="dTDP_sugar_isom"/>
    <property type="match status" value="1"/>
</dbReference>
<dbReference type="EMBL" id="UINC01022048">
    <property type="protein sequence ID" value="SVA90876.1"/>
    <property type="molecule type" value="Genomic_DNA"/>
</dbReference>
<proteinExistence type="predicted"/>
<dbReference type="PANTHER" id="PTHR21047">
    <property type="entry name" value="DTDP-6-DEOXY-D-GLUCOSE-3,5 EPIMERASE"/>
    <property type="match status" value="1"/>
</dbReference>
<dbReference type="GO" id="GO:0000271">
    <property type="term" value="P:polysaccharide biosynthetic process"/>
    <property type="evidence" value="ECO:0007669"/>
    <property type="project" value="TreeGrafter"/>
</dbReference>
<reference evidence="1" key="1">
    <citation type="submission" date="2018-05" db="EMBL/GenBank/DDBJ databases">
        <authorList>
            <person name="Lanie J.A."/>
            <person name="Ng W.-L."/>
            <person name="Kazmierczak K.M."/>
            <person name="Andrzejewski T.M."/>
            <person name="Davidsen T.M."/>
            <person name="Wayne K.J."/>
            <person name="Tettelin H."/>
            <person name="Glass J.I."/>
            <person name="Rusch D."/>
            <person name="Podicherti R."/>
            <person name="Tsui H.-C.T."/>
            <person name="Winkler M.E."/>
        </authorList>
    </citation>
    <scope>NUCLEOTIDE SEQUENCE</scope>
</reference>
<sequence length="176" mass="20610">MKFIKTKLDGAFIIELEKSDDERGFFSNMWDKKKFQENNLNVDLTECNIAFTKKKGTIRGLHYQISPFEGAKLVRCTRGRIWDVTVDLRPTSKTFKQWINVELSSDNYKLNYIPEGCAHGYQTLEDNCEVFYLMSQVYNLDYECGIKYSDPAFKITFPLEATMISEKDDSWESFKI</sequence>
<dbReference type="GO" id="GO:0005829">
    <property type="term" value="C:cytosol"/>
    <property type="evidence" value="ECO:0007669"/>
    <property type="project" value="TreeGrafter"/>
</dbReference>
<name>A0A381ZNM3_9ZZZZ</name>
<dbReference type="InterPro" id="IPR014710">
    <property type="entry name" value="RmlC-like_jellyroll"/>
</dbReference>
<dbReference type="CDD" id="cd00438">
    <property type="entry name" value="cupin_RmlC"/>
    <property type="match status" value="1"/>
</dbReference>
<evidence type="ECO:0000313" key="1">
    <source>
        <dbReference type="EMBL" id="SVA90876.1"/>
    </source>
</evidence>
<dbReference type="GO" id="GO:0019305">
    <property type="term" value="P:dTDP-rhamnose biosynthetic process"/>
    <property type="evidence" value="ECO:0007669"/>
    <property type="project" value="TreeGrafter"/>
</dbReference>